<dbReference type="SUPFAM" id="SSF55961">
    <property type="entry name" value="Bet v1-like"/>
    <property type="match status" value="1"/>
</dbReference>
<dbReference type="Pfam" id="PF10604">
    <property type="entry name" value="Polyketide_cyc2"/>
    <property type="match status" value="1"/>
</dbReference>
<gene>
    <name evidence="4" type="ORF">BJ987_002638</name>
</gene>
<dbReference type="Gene3D" id="3.90.79.10">
    <property type="entry name" value="Nucleoside Triphosphate Pyrophosphohydrolase"/>
    <property type="match status" value="1"/>
</dbReference>
<evidence type="ECO:0000256" key="1">
    <source>
        <dbReference type="ARBA" id="ARBA00001946"/>
    </source>
</evidence>
<evidence type="ECO:0000256" key="2">
    <source>
        <dbReference type="ARBA" id="ARBA00022801"/>
    </source>
</evidence>
<keyword evidence="5" id="KW-1185">Reference proteome</keyword>
<reference evidence="4 5" key="1">
    <citation type="submission" date="2021-03" db="EMBL/GenBank/DDBJ databases">
        <title>Sequencing the genomes of 1000 actinobacteria strains.</title>
        <authorList>
            <person name="Klenk H.-P."/>
        </authorList>
    </citation>
    <scope>NUCLEOTIDE SEQUENCE [LARGE SCALE GENOMIC DNA]</scope>
    <source>
        <strain evidence="4 5">DSM 45516</strain>
    </source>
</reference>
<comment type="cofactor">
    <cofactor evidence="1">
        <name>Mg(2+)</name>
        <dbReference type="ChEBI" id="CHEBI:18420"/>
    </cofactor>
</comment>
<keyword evidence="2" id="KW-0378">Hydrolase</keyword>
<dbReference type="PROSITE" id="PS51462">
    <property type="entry name" value="NUDIX"/>
    <property type="match status" value="1"/>
</dbReference>
<proteinExistence type="predicted"/>
<dbReference type="InterPro" id="IPR000086">
    <property type="entry name" value="NUDIX_hydrolase_dom"/>
</dbReference>
<sequence>MATPEFIRKLRATAGQQLLWMPGVAAVVFNDDGRVLLGRRADSGRWTVIAGIPEPGEQPAACAVREVFEETAVHCVPVRIAHVRALPPHTYPNGDICQFMDITLVCRAVGGTARVNDDESLEVAWFALDELPDLSPHEHLRLEHALADGPTWFEPAPQAAPPRGSMGSMTDDIDVPRVVLASREISAPAAAIFELIADPAQQPRWDGNDNLSEAPAGQRVRAEGAVFAMTLTKGQVRENRVVEFEEGRRIAWLPAESGKEPPGHLWRWELEPLDANRTLVTHTYDWTGLTDEQRMPRARSTTPDKLQASVDRLAELAEKS</sequence>
<dbReference type="SUPFAM" id="SSF55811">
    <property type="entry name" value="Nudix"/>
    <property type="match status" value="1"/>
</dbReference>
<dbReference type="Gene3D" id="3.30.530.20">
    <property type="match status" value="1"/>
</dbReference>
<name>A0ABS4QDG8_9NOCA</name>
<dbReference type="CDD" id="cd18879">
    <property type="entry name" value="NUDIX_Hydrolase"/>
    <property type="match status" value="1"/>
</dbReference>
<dbReference type="InterPro" id="IPR019587">
    <property type="entry name" value="Polyketide_cyclase/dehydratase"/>
</dbReference>
<evidence type="ECO:0000313" key="4">
    <source>
        <dbReference type="EMBL" id="MBP2189737.1"/>
    </source>
</evidence>
<dbReference type="InterPro" id="IPR023393">
    <property type="entry name" value="START-like_dom_sf"/>
</dbReference>
<dbReference type="Proteomes" id="UP001519325">
    <property type="component" value="Unassembled WGS sequence"/>
</dbReference>
<evidence type="ECO:0000259" key="3">
    <source>
        <dbReference type="PROSITE" id="PS51462"/>
    </source>
</evidence>
<comment type="caution">
    <text evidence="4">The sequence shown here is derived from an EMBL/GenBank/DDBJ whole genome shotgun (WGS) entry which is preliminary data.</text>
</comment>
<dbReference type="InterPro" id="IPR015797">
    <property type="entry name" value="NUDIX_hydrolase-like_dom_sf"/>
</dbReference>
<dbReference type="EMBL" id="JAGGMR010000001">
    <property type="protein sequence ID" value="MBP2189737.1"/>
    <property type="molecule type" value="Genomic_DNA"/>
</dbReference>
<accession>A0ABS4QDG8</accession>
<protein>
    <submittedName>
        <fullName evidence="4">8-oxo-dGTP pyrophosphatase MutT (NUDIX family)/uncharacterized protein YndB with AHSA1/START domain</fullName>
    </submittedName>
</protein>
<organism evidence="4 5">
    <name type="scientific">Nocardia goodfellowii</name>
    <dbReference type="NCBI Taxonomy" id="882446"/>
    <lineage>
        <taxon>Bacteria</taxon>
        <taxon>Bacillati</taxon>
        <taxon>Actinomycetota</taxon>
        <taxon>Actinomycetes</taxon>
        <taxon>Mycobacteriales</taxon>
        <taxon>Nocardiaceae</taxon>
        <taxon>Nocardia</taxon>
    </lineage>
</organism>
<dbReference type="PANTHER" id="PTHR43046">
    <property type="entry name" value="GDP-MANNOSE MANNOSYL HYDROLASE"/>
    <property type="match status" value="1"/>
</dbReference>
<dbReference type="CDD" id="cd07825">
    <property type="entry name" value="SRPBCC_7"/>
    <property type="match status" value="1"/>
</dbReference>
<dbReference type="PANTHER" id="PTHR43046:SF16">
    <property type="entry name" value="ADP-RIBOSE PYROPHOSPHATASE YJHB-RELATED"/>
    <property type="match status" value="1"/>
</dbReference>
<dbReference type="Pfam" id="PF00293">
    <property type="entry name" value="NUDIX"/>
    <property type="match status" value="1"/>
</dbReference>
<feature type="domain" description="Nudix hydrolase" evidence="3">
    <location>
        <begin position="19"/>
        <end position="148"/>
    </location>
</feature>
<evidence type="ECO:0000313" key="5">
    <source>
        <dbReference type="Proteomes" id="UP001519325"/>
    </source>
</evidence>